<protein>
    <submittedName>
        <fullName evidence="1">Uncharacterized protein</fullName>
    </submittedName>
</protein>
<evidence type="ECO:0000313" key="1">
    <source>
        <dbReference type="EMBL" id="KNE01879.1"/>
    </source>
</evidence>
<dbReference type="AlphaFoldDB" id="A0A0L0P6E9"/>
<name>A0A0L0P6E9_CANAR</name>
<organism evidence="1 2">
    <name type="scientific">Candidozyma auris</name>
    <name type="common">Yeast</name>
    <name type="synonym">Candida auris</name>
    <dbReference type="NCBI Taxonomy" id="498019"/>
    <lineage>
        <taxon>Eukaryota</taxon>
        <taxon>Fungi</taxon>
        <taxon>Dikarya</taxon>
        <taxon>Ascomycota</taxon>
        <taxon>Saccharomycotina</taxon>
        <taxon>Pichiomycetes</taxon>
        <taxon>Metschnikowiaceae</taxon>
        <taxon>Candidozyma</taxon>
    </lineage>
</organism>
<proteinExistence type="predicted"/>
<evidence type="ECO:0000313" key="2">
    <source>
        <dbReference type="Proteomes" id="UP000037122"/>
    </source>
</evidence>
<dbReference type="Proteomes" id="UP000037122">
    <property type="component" value="Unassembled WGS sequence"/>
</dbReference>
<comment type="caution">
    <text evidence="1">The sequence shown here is derived from an EMBL/GenBank/DDBJ whole genome shotgun (WGS) entry which is preliminary data.</text>
</comment>
<reference evidence="2" key="1">
    <citation type="journal article" date="2015" name="BMC Genomics">
        <title>Draft genome of a commonly misdiagnosed multidrug resistant pathogen Candida auris.</title>
        <authorList>
            <person name="Chatterjee S."/>
            <person name="Alampalli S.V."/>
            <person name="Nageshan R.K."/>
            <person name="Chettiar S.T."/>
            <person name="Joshi S."/>
            <person name="Tatu U.S."/>
        </authorList>
    </citation>
    <scope>NUCLEOTIDE SEQUENCE [LARGE SCALE GENOMIC DNA]</scope>
    <source>
        <strain evidence="2">6684</strain>
    </source>
</reference>
<gene>
    <name evidence="1" type="ORF">QG37_01226</name>
</gene>
<sequence length="83" mass="8434">MAPQGNISWAKHLAVGKAEGSMGICGLGFPLQAVVHTEQVVGGGLSHIMGRGPGARLGSKGARPVHIMGQGKEVVLEFSTSSV</sequence>
<accession>A0A0L0P6E9</accession>
<dbReference type="EMBL" id="LGST01000008">
    <property type="protein sequence ID" value="KNE01879.1"/>
    <property type="molecule type" value="Genomic_DNA"/>
</dbReference>
<dbReference type="VEuPathDB" id="FungiDB:QG37_01226"/>